<evidence type="ECO:0000313" key="2">
    <source>
        <dbReference type="EMBL" id="KAJ1107026.1"/>
    </source>
</evidence>
<dbReference type="Proteomes" id="UP001066276">
    <property type="component" value="Chromosome 9"/>
</dbReference>
<comment type="caution">
    <text evidence="2">The sequence shown here is derived from an EMBL/GenBank/DDBJ whole genome shotgun (WGS) entry which is preliminary data.</text>
</comment>
<dbReference type="AlphaFoldDB" id="A0AAV7MTE6"/>
<name>A0AAV7MTE6_PLEWA</name>
<feature type="region of interest" description="Disordered" evidence="1">
    <location>
        <begin position="174"/>
        <end position="206"/>
    </location>
</feature>
<reference evidence="2" key="1">
    <citation type="journal article" date="2022" name="bioRxiv">
        <title>Sequencing and chromosome-scale assembly of the giantPleurodeles waltlgenome.</title>
        <authorList>
            <person name="Brown T."/>
            <person name="Elewa A."/>
            <person name="Iarovenko S."/>
            <person name="Subramanian E."/>
            <person name="Araus A.J."/>
            <person name="Petzold A."/>
            <person name="Susuki M."/>
            <person name="Suzuki K.-i.T."/>
            <person name="Hayashi T."/>
            <person name="Toyoda A."/>
            <person name="Oliveira C."/>
            <person name="Osipova E."/>
            <person name="Leigh N.D."/>
            <person name="Simon A."/>
            <person name="Yun M.H."/>
        </authorList>
    </citation>
    <scope>NUCLEOTIDE SEQUENCE</scope>
    <source>
        <strain evidence="2">20211129_DDA</strain>
        <tissue evidence="2">Liver</tissue>
    </source>
</reference>
<gene>
    <name evidence="2" type="ORF">NDU88_004423</name>
</gene>
<evidence type="ECO:0000256" key="1">
    <source>
        <dbReference type="SAM" id="MobiDB-lite"/>
    </source>
</evidence>
<feature type="region of interest" description="Disordered" evidence="1">
    <location>
        <begin position="1"/>
        <end position="20"/>
    </location>
</feature>
<organism evidence="2 3">
    <name type="scientific">Pleurodeles waltl</name>
    <name type="common">Iberian ribbed newt</name>
    <dbReference type="NCBI Taxonomy" id="8319"/>
    <lineage>
        <taxon>Eukaryota</taxon>
        <taxon>Metazoa</taxon>
        <taxon>Chordata</taxon>
        <taxon>Craniata</taxon>
        <taxon>Vertebrata</taxon>
        <taxon>Euteleostomi</taxon>
        <taxon>Amphibia</taxon>
        <taxon>Batrachia</taxon>
        <taxon>Caudata</taxon>
        <taxon>Salamandroidea</taxon>
        <taxon>Salamandridae</taxon>
        <taxon>Pleurodelinae</taxon>
        <taxon>Pleurodeles</taxon>
    </lineage>
</organism>
<sequence length="291" mass="32583">MKITSSNTLAQRKPQTSSTRVTALVHASTIMNRYQSIGQQNTQLITTVTDKPHSLQLPITLENQADAPNNSLFIGTRQQSTPMLQQSRDTQGLKRRPKACNSLSITELEDSWLHSVSIKNDKDLVQALDLKTFVSPNIKEQHLDQLLRLQETNQCSTTLQQKKGIHYGYRSFKRLERSTPTKGTNEPNNMDIPASNTSLPDTNNSENPPIRQHLAGPNSCKVGDLTWLHSLLLSAIHTSTTILNMQSDKLDLQIDLMNVMASHIADINSKLDKLANWPPVLMAIMELQQDT</sequence>
<keyword evidence="3" id="KW-1185">Reference proteome</keyword>
<proteinExistence type="predicted"/>
<feature type="compositionally biased region" description="Polar residues" evidence="1">
    <location>
        <begin position="180"/>
        <end position="206"/>
    </location>
</feature>
<feature type="non-terminal residue" evidence="2">
    <location>
        <position position="291"/>
    </location>
</feature>
<dbReference type="EMBL" id="JANPWB010000013">
    <property type="protein sequence ID" value="KAJ1107026.1"/>
    <property type="molecule type" value="Genomic_DNA"/>
</dbReference>
<accession>A0AAV7MTE6</accession>
<protein>
    <submittedName>
        <fullName evidence="2">Uncharacterized protein</fullName>
    </submittedName>
</protein>
<evidence type="ECO:0000313" key="3">
    <source>
        <dbReference type="Proteomes" id="UP001066276"/>
    </source>
</evidence>